<dbReference type="SUPFAM" id="SSF51206">
    <property type="entry name" value="cAMP-binding domain-like"/>
    <property type="match status" value="1"/>
</dbReference>
<dbReference type="InterPro" id="IPR036390">
    <property type="entry name" value="WH_DNA-bd_sf"/>
</dbReference>
<sequence length="220" mass="24360">MRASPWFGSLARDTQQALLEGCWTVQLKSGEYLFRRGDQRNGFYGVNKGRLKASTLRENGREAILAVIEAGNWFGQMSMISGAPHAHDVVALENATVLAARPQTFEALMNDAGFAKAISQLQSIHTSWLYRIIDDSAAYSTRARIARRLVLLASGDMSMASEGRDEIVLSQEMLAMMLDITRQTLAIELKAMVAKGAISLHYGRIQIVSREALLKLQEDN</sequence>
<keyword evidence="6" id="KW-1185">Reference proteome</keyword>
<dbReference type="OrthoDB" id="6881322at2"/>
<keyword evidence="2" id="KW-0238">DNA-binding</keyword>
<dbReference type="PANTHER" id="PTHR24567:SF74">
    <property type="entry name" value="HTH-TYPE TRANSCRIPTIONAL REGULATOR ARCR"/>
    <property type="match status" value="1"/>
</dbReference>
<proteinExistence type="predicted"/>
<dbReference type="GO" id="GO:0003700">
    <property type="term" value="F:DNA-binding transcription factor activity"/>
    <property type="evidence" value="ECO:0007669"/>
    <property type="project" value="TreeGrafter"/>
</dbReference>
<protein>
    <submittedName>
        <fullName evidence="5">Crp/Fnr family transcriptional regulator</fullName>
    </submittedName>
</protein>
<gene>
    <name evidence="5" type="ORF">E1956_26760</name>
</gene>
<dbReference type="KEGG" id="ppai:E1956_26760"/>
<accession>A0A4P7D6K8</accession>
<dbReference type="SMART" id="SM00100">
    <property type="entry name" value="cNMP"/>
    <property type="match status" value="1"/>
</dbReference>
<evidence type="ECO:0000256" key="2">
    <source>
        <dbReference type="ARBA" id="ARBA00023125"/>
    </source>
</evidence>
<dbReference type="GO" id="GO:0003677">
    <property type="term" value="F:DNA binding"/>
    <property type="evidence" value="ECO:0007669"/>
    <property type="project" value="UniProtKB-KW"/>
</dbReference>
<evidence type="ECO:0000313" key="6">
    <source>
        <dbReference type="Proteomes" id="UP000295727"/>
    </source>
</evidence>
<dbReference type="InterPro" id="IPR014710">
    <property type="entry name" value="RmlC-like_jellyroll"/>
</dbReference>
<dbReference type="Pfam" id="PF13545">
    <property type="entry name" value="HTH_Crp_2"/>
    <property type="match status" value="1"/>
</dbReference>
<dbReference type="InterPro" id="IPR050397">
    <property type="entry name" value="Env_Response_Regulators"/>
</dbReference>
<dbReference type="PROSITE" id="PS50042">
    <property type="entry name" value="CNMP_BINDING_3"/>
    <property type="match status" value="1"/>
</dbReference>
<dbReference type="Gene3D" id="1.10.10.10">
    <property type="entry name" value="Winged helix-like DNA-binding domain superfamily/Winged helix DNA-binding domain"/>
    <property type="match status" value="1"/>
</dbReference>
<evidence type="ECO:0000313" key="5">
    <source>
        <dbReference type="EMBL" id="QBR02304.1"/>
    </source>
</evidence>
<dbReference type="Proteomes" id="UP000295727">
    <property type="component" value="Chromosome 3"/>
</dbReference>
<dbReference type="CDD" id="cd00038">
    <property type="entry name" value="CAP_ED"/>
    <property type="match status" value="1"/>
</dbReference>
<reference evidence="5 6" key="1">
    <citation type="submission" date="2019-03" db="EMBL/GenBank/DDBJ databases">
        <title>Paraburkholderia sp. 7MH5, isolated from subtropical forest soil.</title>
        <authorList>
            <person name="Gao Z.-H."/>
            <person name="Qiu L.-H."/>
        </authorList>
    </citation>
    <scope>NUCLEOTIDE SEQUENCE [LARGE SCALE GENOMIC DNA]</scope>
    <source>
        <strain evidence="5 6">7MH5</strain>
    </source>
</reference>
<dbReference type="SUPFAM" id="SSF46785">
    <property type="entry name" value="Winged helix' DNA-binding domain"/>
    <property type="match status" value="1"/>
</dbReference>
<organism evidence="5 6">
    <name type="scientific">Paraburkholderia pallida</name>
    <dbReference type="NCBI Taxonomy" id="2547399"/>
    <lineage>
        <taxon>Bacteria</taxon>
        <taxon>Pseudomonadati</taxon>
        <taxon>Pseudomonadota</taxon>
        <taxon>Betaproteobacteria</taxon>
        <taxon>Burkholderiales</taxon>
        <taxon>Burkholderiaceae</taxon>
        <taxon>Paraburkholderia</taxon>
    </lineage>
</organism>
<dbReference type="AlphaFoldDB" id="A0A4P7D6K8"/>
<keyword evidence="1" id="KW-0805">Transcription regulation</keyword>
<dbReference type="InterPro" id="IPR000595">
    <property type="entry name" value="cNMP-bd_dom"/>
</dbReference>
<dbReference type="PANTHER" id="PTHR24567">
    <property type="entry name" value="CRP FAMILY TRANSCRIPTIONAL REGULATORY PROTEIN"/>
    <property type="match status" value="1"/>
</dbReference>
<keyword evidence="3" id="KW-0804">Transcription</keyword>
<evidence type="ECO:0000256" key="1">
    <source>
        <dbReference type="ARBA" id="ARBA00023015"/>
    </source>
</evidence>
<dbReference type="Pfam" id="PF00027">
    <property type="entry name" value="cNMP_binding"/>
    <property type="match status" value="1"/>
</dbReference>
<dbReference type="GO" id="GO:0005829">
    <property type="term" value="C:cytosol"/>
    <property type="evidence" value="ECO:0007669"/>
    <property type="project" value="TreeGrafter"/>
</dbReference>
<dbReference type="InterPro" id="IPR012318">
    <property type="entry name" value="HTH_CRP"/>
</dbReference>
<dbReference type="EMBL" id="CP038150">
    <property type="protein sequence ID" value="QBR02304.1"/>
    <property type="molecule type" value="Genomic_DNA"/>
</dbReference>
<dbReference type="InterPro" id="IPR036388">
    <property type="entry name" value="WH-like_DNA-bd_sf"/>
</dbReference>
<evidence type="ECO:0000259" key="4">
    <source>
        <dbReference type="PROSITE" id="PS50042"/>
    </source>
</evidence>
<dbReference type="InterPro" id="IPR018490">
    <property type="entry name" value="cNMP-bd_dom_sf"/>
</dbReference>
<dbReference type="Gene3D" id="2.60.120.10">
    <property type="entry name" value="Jelly Rolls"/>
    <property type="match status" value="1"/>
</dbReference>
<name>A0A4P7D6K8_9BURK</name>
<feature type="domain" description="Cyclic nucleotide-binding" evidence="4">
    <location>
        <begin position="6"/>
        <end position="109"/>
    </location>
</feature>
<evidence type="ECO:0000256" key="3">
    <source>
        <dbReference type="ARBA" id="ARBA00023163"/>
    </source>
</evidence>